<gene>
    <name evidence="1" type="ORF">Tcan_16111</name>
</gene>
<accession>A0A0B2UV68</accession>
<keyword evidence="2" id="KW-1185">Reference proteome</keyword>
<protein>
    <submittedName>
        <fullName evidence="1">Uncharacterized protein</fullName>
    </submittedName>
</protein>
<organism evidence="1 2">
    <name type="scientific">Toxocara canis</name>
    <name type="common">Canine roundworm</name>
    <dbReference type="NCBI Taxonomy" id="6265"/>
    <lineage>
        <taxon>Eukaryota</taxon>
        <taxon>Metazoa</taxon>
        <taxon>Ecdysozoa</taxon>
        <taxon>Nematoda</taxon>
        <taxon>Chromadorea</taxon>
        <taxon>Rhabditida</taxon>
        <taxon>Spirurina</taxon>
        <taxon>Ascaridomorpha</taxon>
        <taxon>Ascaridoidea</taxon>
        <taxon>Toxocaridae</taxon>
        <taxon>Toxocara</taxon>
    </lineage>
</organism>
<dbReference type="OrthoDB" id="5800373at2759"/>
<dbReference type="Proteomes" id="UP000031036">
    <property type="component" value="Unassembled WGS sequence"/>
</dbReference>
<name>A0A0B2UV68_TOXCA</name>
<dbReference type="AlphaFoldDB" id="A0A0B2UV68"/>
<evidence type="ECO:0000313" key="2">
    <source>
        <dbReference type="Proteomes" id="UP000031036"/>
    </source>
</evidence>
<evidence type="ECO:0000313" key="1">
    <source>
        <dbReference type="EMBL" id="KHN72710.1"/>
    </source>
</evidence>
<sequence>MPMLKDTQVDVFASANELPEWKCTEWTCANLSTNRIRDYCSLPSVQYNLPSVLKLTTCRISFHLLNDEDGCRMVFGCVRMLFSRIAITGTETLMVDLDRSLSYISMAAQNLQLVGKVERVANIAQHFRAFLVQIGTIRHYVLNSTSLTTRNVETNYHAHAVLMVWTTSLRVFSLLKGSIVDFELLYPKGNGSAAEQTATLIAYGLMTTSTATVRSIVDFELLYPKGNGSAAEQTATLIAYGLMTTSTATERPFMCKCAIIAWQQLYTCIGDGFWQMLSQLFRLCIGEIVFEYPTNPSSVMFLELFEARNTISPTAFLNVFCALDFLHANIQFALSKNTSSCMECLRQILSKIDDHRRALE</sequence>
<dbReference type="OMA" id="HANIQFA"/>
<reference evidence="1 2" key="1">
    <citation type="submission" date="2014-11" db="EMBL/GenBank/DDBJ databases">
        <title>Genetic blueprint of the zoonotic pathogen Toxocara canis.</title>
        <authorList>
            <person name="Zhu X.-Q."/>
            <person name="Korhonen P.K."/>
            <person name="Cai H."/>
            <person name="Young N.D."/>
            <person name="Nejsum P."/>
            <person name="von Samson-Himmelstjerna G."/>
            <person name="Boag P.R."/>
            <person name="Tan P."/>
            <person name="Li Q."/>
            <person name="Min J."/>
            <person name="Yang Y."/>
            <person name="Wang X."/>
            <person name="Fang X."/>
            <person name="Hall R.S."/>
            <person name="Hofmann A."/>
            <person name="Sternberg P.W."/>
            <person name="Jex A.R."/>
            <person name="Gasser R.B."/>
        </authorList>
    </citation>
    <scope>NUCLEOTIDE SEQUENCE [LARGE SCALE GENOMIC DNA]</scope>
    <source>
        <strain evidence="1">PN_DK_2014</strain>
    </source>
</reference>
<comment type="caution">
    <text evidence="1">The sequence shown here is derived from an EMBL/GenBank/DDBJ whole genome shotgun (WGS) entry which is preliminary data.</text>
</comment>
<proteinExistence type="predicted"/>
<dbReference type="EMBL" id="JPKZ01003223">
    <property type="protein sequence ID" value="KHN72710.1"/>
    <property type="molecule type" value="Genomic_DNA"/>
</dbReference>